<evidence type="ECO:0000256" key="3">
    <source>
        <dbReference type="ARBA" id="ARBA00023004"/>
    </source>
</evidence>
<evidence type="ECO:0000256" key="5">
    <source>
        <dbReference type="SAM" id="SignalP"/>
    </source>
</evidence>
<dbReference type="AlphaFoldDB" id="A0A1I0S8X5"/>
<keyword evidence="3 4" id="KW-0408">Iron</keyword>
<dbReference type="STRING" id="29529.SAMN04488122_4975"/>
<evidence type="ECO:0000256" key="4">
    <source>
        <dbReference type="PROSITE-ProRule" id="PRU00433"/>
    </source>
</evidence>
<evidence type="ECO:0000256" key="2">
    <source>
        <dbReference type="ARBA" id="ARBA00022723"/>
    </source>
</evidence>
<dbReference type="OrthoDB" id="9779283at2"/>
<reference evidence="8" key="1">
    <citation type="submission" date="2016-10" db="EMBL/GenBank/DDBJ databases">
        <authorList>
            <person name="Varghese N."/>
            <person name="Submissions S."/>
        </authorList>
    </citation>
    <scope>NUCLEOTIDE SEQUENCE [LARGE SCALE GENOMIC DNA]</scope>
    <source>
        <strain evidence="8">DSM 3695</strain>
    </source>
</reference>
<dbReference type="PANTHER" id="PTHR35008">
    <property type="entry name" value="BLL4482 PROTEIN-RELATED"/>
    <property type="match status" value="1"/>
</dbReference>
<gene>
    <name evidence="7" type="ORF">SAMN04488122_4975</name>
</gene>
<dbReference type="RefSeq" id="WP_089899229.1">
    <property type="nucleotide sequence ID" value="NZ_FOJG01000002.1"/>
</dbReference>
<name>A0A1I0S8X5_9BACT</name>
<dbReference type="GO" id="GO:0009055">
    <property type="term" value="F:electron transfer activity"/>
    <property type="evidence" value="ECO:0007669"/>
    <property type="project" value="InterPro"/>
</dbReference>
<dbReference type="Pfam" id="PF21342">
    <property type="entry name" value="SoxA-TsdA_cyt-c"/>
    <property type="match status" value="1"/>
</dbReference>
<dbReference type="PROSITE" id="PS51007">
    <property type="entry name" value="CYTC"/>
    <property type="match status" value="1"/>
</dbReference>
<keyword evidence="8" id="KW-1185">Reference proteome</keyword>
<dbReference type="GO" id="GO:0020037">
    <property type="term" value="F:heme binding"/>
    <property type="evidence" value="ECO:0007669"/>
    <property type="project" value="InterPro"/>
</dbReference>
<dbReference type="InterPro" id="IPR051459">
    <property type="entry name" value="Cytochrome_c-type_DH"/>
</dbReference>
<dbReference type="Gene3D" id="1.10.760.10">
    <property type="entry name" value="Cytochrome c-like domain"/>
    <property type="match status" value="2"/>
</dbReference>
<sequence>MKSSLRIVTGCFLIAATVAVFYSCQTNVKGEEKETAKVTVVATLLPAVDSAGIPGDKYGEAVRYGQELMYNTAYYIGPEGINGKYLGNKMNCTNCHQQGGTKPFSFNLMRSHEDYPQYRAREGHVLTLAERVNNCVTRPHNGKPLPLDSKEMVAFLSYFRWINSFVPRDKPSKGVKNLEVVLPDVAASPGRGEQLYVQHCARCHGKEGEGQLRSDRVTYTYPPLWGKYGYQPGSSMHRVIKQAQWLKANMPYDKATWDKPFLSDAEAMDIAAFVNDDSRHPRPDVKNFDYPHKEEKALDYDKGPFADTFSVARHKYGPYQPMIDYWKSNGLKASY</sequence>
<keyword evidence="2 4" id="KW-0479">Metal-binding</keyword>
<dbReference type="PANTHER" id="PTHR35008:SF9">
    <property type="entry name" value="CYTOCHROME C DOMAIN-CONTAINING PROTEIN"/>
    <property type="match status" value="1"/>
</dbReference>
<feature type="signal peptide" evidence="5">
    <location>
        <begin position="1"/>
        <end position="22"/>
    </location>
</feature>
<keyword evidence="1 4" id="KW-0349">Heme</keyword>
<evidence type="ECO:0000313" key="8">
    <source>
        <dbReference type="Proteomes" id="UP000199310"/>
    </source>
</evidence>
<evidence type="ECO:0000259" key="6">
    <source>
        <dbReference type="PROSITE" id="PS51007"/>
    </source>
</evidence>
<accession>A0A1I0S8X5</accession>
<evidence type="ECO:0000256" key="1">
    <source>
        <dbReference type="ARBA" id="ARBA00022617"/>
    </source>
</evidence>
<dbReference type="Proteomes" id="UP000199310">
    <property type="component" value="Unassembled WGS sequence"/>
</dbReference>
<dbReference type="InterPro" id="IPR036909">
    <property type="entry name" value="Cyt_c-like_dom_sf"/>
</dbReference>
<dbReference type="PROSITE" id="PS51257">
    <property type="entry name" value="PROKAR_LIPOPROTEIN"/>
    <property type="match status" value="1"/>
</dbReference>
<dbReference type="InterPro" id="IPR009056">
    <property type="entry name" value="Cyt_c-like_dom"/>
</dbReference>
<protein>
    <submittedName>
        <fullName evidence="7">Cytochrome c</fullName>
    </submittedName>
</protein>
<dbReference type="SUPFAM" id="SSF46626">
    <property type="entry name" value="Cytochrome c"/>
    <property type="match status" value="2"/>
</dbReference>
<dbReference type="Pfam" id="PF13442">
    <property type="entry name" value="Cytochrome_CBB3"/>
    <property type="match status" value="1"/>
</dbReference>
<organism evidence="7 8">
    <name type="scientific">Chitinophaga arvensicola</name>
    <dbReference type="NCBI Taxonomy" id="29529"/>
    <lineage>
        <taxon>Bacteria</taxon>
        <taxon>Pseudomonadati</taxon>
        <taxon>Bacteroidota</taxon>
        <taxon>Chitinophagia</taxon>
        <taxon>Chitinophagales</taxon>
        <taxon>Chitinophagaceae</taxon>
        <taxon>Chitinophaga</taxon>
    </lineage>
</organism>
<dbReference type="GO" id="GO:0046872">
    <property type="term" value="F:metal ion binding"/>
    <property type="evidence" value="ECO:0007669"/>
    <property type="project" value="UniProtKB-KW"/>
</dbReference>
<keyword evidence="5" id="KW-0732">Signal</keyword>
<evidence type="ECO:0000313" key="7">
    <source>
        <dbReference type="EMBL" id="SEW52615.1"/>
    </source>
</evidence>
<dbReference type="EMBL" id="FOJG01000002">
    <property type="protein sequence ID" value="SEW52615.1"/>
    <property type="molecule type" value="Genomic_DNA"/>
</dbReference>
<proteinExistence type="predicted"/>
<feature type="domain" description="Cytochrome c" evidence="6">
    <location>
        <begin position="187"/>
        <end position="278"/>
    </location>
</feature>
<feature type="chain" id="PRO_5011721315" evidence="5">
    <location>
        <begin position="23"/>
        <end position="335"/>
    </location>
</feature>